<organism evidence="2 3">
    <name type="scientific">Pisolithus microcarpus 441</name>
    <dbReference type="NCBI Taxonomy" id="765257"/>
    <lineage>
        <taxon>Eukaryota</taxon>
        <taxon>Fungi</taxon>
        <taxon>Dikarya</taxon>
        <taxon>Basidiomycota</taxon>
        <taxon>Agaricomycotina</taxon>
        <taxon>Agaricomycetes</taxon>
        <taxon>Agaricomycetidae</taxon>
        <taxon>Boletales</taxon>
        <taxon>Sclerodermatineae</taxon>
        <taxon>Pisolithaceae</taxon>
        <taxon>Pisolithus</taxon>
    </lineage>
</organism>
<dbReference type="AlphaFoldDB" id="A0A0C9ZLP0"/>
<proteinExistence type="predicted"/>
<dbReference type="Proteomes" id="UP000054018">
    <property type="component" value="Unassembled WGS sequence"/>
</dbReference>
<evidence type="ECO:0000313" key="1">
    <source>
        <dbReference type="EMBL" id="KIK17391.1"/>
    </source>
</evidence>
<evidence type="ECO:0000313" key="3">
    <source>
        <dbReference type="Proteomes" id="UP000054018"/>
    </source>
</evidence>
<sequence>MASLDGDGRPCKWDTYLNPIHSAHCDISHVPPPPSKKKQVDYLLTAPVEEDSAEKHEVEIFLDQSSKLLMVRQSQWHLRKAAMVEKEATKGNPEGGDTTPADQVGANISATHMPHAPRAIC</sequence>
<dbReference type="HOGENOM" id="CLU_2038952_0_0_1"/>
<dbReference type="EMBL" id="KN833727">
    <property type="protein sequence ID" value="KIK23297.1"/>
    <property type="molecule type" value="Genomic_DNA"/>
</dbReference>
<gene>
    <name evidence="2" type="ORF">PISMIDRAFT_10946</name>
    <name evidence="1" type="ORF">PISMIDRAFT_15169</name>
</gene>
<reference evidence="2" key="3">
    <citation type="submission" date="2015-02" db="EMBL/GenBank/DDBJ databases">
        <title>Evolutionary Origins and Diversification of the Mycorrhizal Mutualists.</title>
        <authorList>
            <consortium name="DOE Joint Genome Institute"/>
            <consortium name="Mycorrhizal Genomics Consortium"/>
            <person name="Kohler A."/>
            <person name="Kuo A."/>
            <person name="Nagy L.G."/>
            <person name="Floudas D."/>
            <person name="Copeland A."/>
            <person name="Barry K.W."/>
            <person name="Cichocki N."/>
            <person name="Veneault-Fourrey C."/>
            <person name="LaButti K."/>
            <person name="Lindquist E.A."/>
            <person name="Lipzen A."/>
            <person name="Lundell T."/>
            <person name="Morin E."/>
            <person name="Murat C."/>
            <person name="Riley R."/>
            <person name="Ohm R."/>
            <person name="Sun H."/>
            <person name="Tunlid A."/>
            <person name="Henrissat B."/>
            <person name="Grigoriev I.V."/>
            <person name="Hibbett D.S."/>
            <person name="Martin F."/>
        </authorList>
    </citation>
    <scope>NUCLEOTIDE SEQUENCE</scope>
    <source>
        <strain evidence="2 3">441</strain>
    </source>
</reference>
<dbReference type="EMBL" id="KN833830">
    <property type="protein sequence ID" value="KIK17391.1"/>
    <property type="molecule type" value="Genomic_DNA"/>
</dbReference>
<protein>
    <submittedName>
        <fullName evidence="2">Unplaced genomic scaffold scaffold_43, whole genome shotgun sequence</fullName>
    </submittedName>
</protein>
<name>A0A0C9ZLP0_9AGAM</name>
<evidence type="ECO:0000313" key="2">
    <source>
        <dbReference type="EMBL" id="KIK23297.1"/>
    </source>
</evidence>
<keyword evidence="3" id="KW-1185">Reference proteome</keyword>
<reference evidence="3" key="2">
    <citation type="submission" date="2015-01" db="EMBL/GenBank/DDBJ databases">
        <title>Evolutionary Origins and Diversification of the Mycorrhizal Mutualists.</title>
        <authorList>
            <consortium name="DOE Joint Genome Institute"/>
            <consortium name="Mycorrhizal Genomics Consortium"/>
            <person name="Kohler A."/>
            <person name="Kuo A."/>
            <person name="Nagy L.G."/>
            <person name="Floudas D."/>
            <person name="Copeland A."/>
            <person name="Barry K.W."/>
            <person name="Cichocki N."/>
            <person name="Veneault-Fourrey C."/>
            <person name="LaButti K."/>
            <person name="Lindquist E.A."/>
            <person name="Lipzen A."/>
            <person name="Lundell T."/>
            <person name="Morin E."/>
            <person name="Murat C."/>
            <person name="Riley R."/>
            <person name="Ohm R."/>
            <person name="Sun H."/>
            <person name="Tunlid A."/>
            <person name="Henrissat B."/>
            <person name="Grigoriev I.V."/>
            <person name="Hibbett D.S."/>
            <person name="Martin F."/>
        </authorList>
    </citation>
    <scope>NUCLEOTIDE SEQUENCE [LARGE SCALE GENOMIC DNA]</scope>
    <source>
        <strain evidence="3">441</strain>
    </source>
</reference>
<accession>A0A0C9ZLP0</accession>
<reference evidence="2 3" key="1">
    <citation type="submission" date="2014-04" db="EMBL/GenBank/DDBJ databases">
        <authorList>
            <consortium name="DOE Joint Genome Institute"/>
            <person name="Kuo A."/>
            <person name="Kohler A."/>
            <person name="Costa M.D."/>
            <person name="Nagy L.G."/>
            <person name="Floudas D."/>
            <person name="Copeland A."/>
            <person name="Barry K.W."/>
            <person name="Cichocki N."/>
            <person name="Veneault-Fourrey C."/>
            <person name="LaButti K."/>
            <person name="Lindquist E.A."/>
            <person name="Lipzen A."/>
            <person name="Lundell T."/>
            <person name="Morin E."/>
            <person name="Murat C."/>
            <person name="Sun H."/>
            <person name="Tunlid A."/>
            <person name="Henrissat B."/>
            <person name="Grigoriev I.V."/>
            <person name="Hibbett D.S."/>
            <person name="Martin F."/>
            <person name="Nordberg H.P."/>
            <person name="Cantor M.N."/>
            <person name="Hua S.X."/>
        </authorList>
    </citation>
    <scope>NUCLEOTIDE SEQUENCE [LARGE SCALE GENOMIC DNA]</scope>
    <source>
        <strain evidence="2 3">441</strain>
    </source>
</reference>